<accession>A0A433X2T9</accession>
<evidence type="ECO:0000313" key="3">
    <source>
        <dbReference type="EMBL" id="RUT28381.1"/>
    </source>
</evidence>
<name>A0A433X2T9_9BACL</name>
<feature type="compositionally biased region" description="Polar residues" evidence="1">
    <location>
        <begin position="493"/>
        <end position="502"/>
    </location>
</feature>
<comment type="caution">
    <text evidence="3">The sequence shown here is derived from an EMBL/GenBank/DDBJ whole genome shotgun (WGS) entry which is preliminary data.</text>
</comment>
<keyword evidence="2" id="KW-0472">Membrane</keyword>
<keyword evidence="4" id="KW-1185">Reference proteome</keyword>
<dbReference type="AlphaFoldDB" id="A0A433X2T9"/>
<feature type="region of interest" description="Disordered" evidence="1">
    <location>
        <begin position="481"/>
        <end position="502"/>
    </location>
</feature>
<organism evidence="3 4">
    <name type="scientific">Paenibacillus zeisoli</name>
    <dbReference type="NCBI Taxonomy" id="2496267"/>
    <lineage>
        <taxon>Bacteria</taxon>
        <taxon>Bacillati</taxon>
        <taxon>Bacillota</taxon>
        <taxon>Bacilli</taxon>
        <taxon>Bacillales</taxon>
        <taxon>Paenibacillaceae</taxon>
        <taxon>Paenibacillus</taxon>
    </lineage>
</organism>
<dbReference type="EMBL" id="RZNX01000010">
    <property type="protein sequence ID" value="RUT28381.1"/>
    <property type="molecule type" value="Genomic_DNA"/>
</dbReference>
<evidence type="ECO:0000313" key="4">
    <source>
        <dbReference type="Proteomes" id="UP000272464"/>
    </source>
</evidence>
<dbReference type="Proteomes" id="UP000272464">
    <property type="component" value="Unassembled WGS sequence"/>
</dbReference>
<reference evidence="3 4" key="1">
    <citation type="submission" date="2018-12" db="EMBL/GenBank/DDBJ databases">
        <authorList>
            <person name="Sun L."/>
            <person name="Chen Z."/>
        </authorList>
    </citation>
    <scope>NUCLEOTIDE SEQUENCE [LARGE SCALE GENOMIC DNA]</scope>
    <source>
        <strain evidence="3 4">3-5-3</strain>
    </source>
</reference>
<feature type="transmembrane region" description="Helical" evidence="2">
    <location>
        <begin position="12"/>
        <end position="31"/>
    </location>
</feature>
<dbReference type="OrthoDB" id="2385264at2"/>
<sequence length="735" mass="81866">MFDKERSERGAVTIFLIIIFAFIFAFVSIFIDYSRMSALQAQSEQISHAAVRSVLSAYDPDLLDRYGLFAYGGTDENYIMSKVLKDEFSLLTRSDDLSIMKAKLDSSSVQLERPLGTYPVFTQQIREQMKYKAPIDFTIEVVNKFKPMSSVMKEASNTVDVMGKLQKLYDEREDKLNQLVDHQKKSAAAVQELSSWVTSRGTSSIPDEPLNGSISSLRDAAAQFEDYKSKTEEDSKRKPVDRMYDTQISSYTNGVSQAFNHVTRGHRNAAEKHQDHLPAAKELAEQVKLINDQMKQVIIDSENRSANNGYDQVGTGVSGADQAGSEEIRKIREQSRKLLLPDSLLTQIETNIEDQRVSFTRLDGQVSRLLTQEGSLHSITGSSGPIKNSIMTTGQEADNYLRKFVDSGGALDQESKQIESYRSYDEARKKTEQEAKGKLEQAGNILKQLSGLKDKMDAKQEEFNTLEGYFKENINLNATGSSGGAGQASSSSDPYASGQQSMDNMDSLYGSMSSLLSGMTDNCYQMEYAADYFEHFDVTKLKDIVKSGGSGSLNSVLDQFGPEQQEMEYILYGFHNPGGNVAAAYGEIFASRLAVRTMEGFIKNSSAGNPLLILALALLYGIEHAIQDMVTLCEKGSIPLSDYFKVELSYRDYLRIFMLLHGQSDERLSRMLALIRLNTGINPDQRNTYISSEVTIAMPLWFLPGVAKALNASGVLEGRVEGNQYYAVKKADYSY</sequence>
<gene>
    <name evidence="3" type="ORF">EJP77_17330</name>
</gene>
<protein>
    <submittedName>
        <fullName evidence="3">Uncharacterized protein</fullName>
    </submittedName>
</protein>
<evidence type="ECO:0000256" key="2">
    <source>
        <dbReference type="SAM" id="Phobius"/>
    </source>
</evidence>
<evidence type="ECO:0000256" key="1">
    <source>
        <dbReference type="SAM" id="MobiDB-lite"/>
    </source>
</evidence>
<keyword evidence="2" id="KW-0812">Transmembrane</keyword>
<keyword evidence="2" id="KW-1133">Transmembrane helix</keyword>
<dbReference type="RefSeq" id="WP_127200520.1">
    <property type="nucleotide sequence ID" value="NZ_RZNX01000010.1"/>
</dbReference>
<proteinExistence type="predicted"/>